<gene>
    <name evidence="10 12" type="primary">gatA</name>
    <name evidence="12" type="ORF">EUV02_03665</name>
</gene>
<dbReference type="PANTHER" id="PTHR11895:SF151">
    <property type="entry name" value="GLUTAMYL-TRNA(GLN) AMIDOTRANSFERASE SUBUNIT A"/>
    <property type="match status" value="1"/>
</dbReference>
<dbReference type="Pfam" id="PF01425">
    <property type="entry name" value="Amidase"/>
    <property type="match status" value="1"/>
</dbReference>
<dbReference type="Gene3D" id="3.90.1300.10">
    <property type="entry name" value="Amidase signature (AS) domain"/>
    <property type="match status" value="1"/>
</dbReference>
<evidence type="ECO:0000256" key="1">
    <source>
        <dbReference type="ARBA" id="ARBA00008069"/>
    </source>
</evidence>
<organism evidence="12 13">
    <name type="scientific">Glacieibacterium arshaanense</name>
    <dbReference type="NCBI Taxonomy" id="2511025"/>
    <lineage>
        <taxon>Bacteria</taxon>
        <taxon>Pseudomonadati</taxon>
        <taxon>Pseudomonadota</taxon>
        <taxon>Alphaproteobacteria</taxon>
        <taxon>Sphingomonadales</taxon>
        <taxon>Sphingosinicellaceae</taxon>
        <taxon>Glacieibacterium</taxon>
    </lineage>
</organism>
<dbReference type="InterPro" id="IPR004412">
    <property type="entry name" value="GatA"/>
</dbReference>
<dbReference type="GO" id="GO:0016740">
    <property type="term" value="F:transferase activity"/>
    <property type="evidence" value="ECO:0007669"/>
    <property type="project" value="UniProtKB-KW"/>
</dbReference>
<comment type="subunit">
    <text evidence="2 10">Heterotrimer of A, B and C subunits.</text>
</comment>
<dbReference type="GO" id="GO:0006412">
    <property type="term" value="P:translation"/>
    <property type="evidence" value="ECO:0007669"/>
    <property type="project" value="UniProtKB-UniRule"/>
</dbReference>
<reference evidence="12 13" key="1">
    <citation type="submission" date="2019-02" db="EMBL/GenBank/DDBJ databases">
        <title>Polymorphobacter sp. isolated from the lake at the Tibet of China.</title>
        <authorList>
            <person name="Li A."/>
        </authorList>
    </citation>
    <scope>NUCLEOTIDE SEQUENCE [LARGE SCALE GENOMIC DNA]</scope>
    <source>
        <strain evidence="12 13">DJ1R-1</strain>
    </source>
</reference>
<evidence type="ECO:0000256" key="3">
    <source>
        <dbReference type="ARBA" id="ARBA00012739"/>
    </source>
</evidence>
<feature type="domain" description="Amidase" evidence="11">
    <location>
        <begin position="27"/>
        <end position="471"/>
    </location>
</feature>
<comment type="caution">
    <text evidence="12">The sequence shown here is derived from an EMBL/GenBank/DDBJ whole genome shotgun (WGS) entry which is preliminary data.</text>
</comment>
<proteinExistence type="inferred from homology"/>
<dbReference type="InterPro" id="IPR020556">
    <property type="entry name" value="Amidase_CS"/>
</dbReference>
<evidence type="ECO:0000256" key="6">
    <source>
        <dbReference type="ARBA" id="ARBA00022741"/>
    </source>
</evidence>
<protein>
    <recommendedName>
        <fullName evidence="4 10">Glutamyl-tRNA(Gln) amidotransferase subunit A</fullName>
        <shortName evidence="10">Glu-ADT subunit A</shortName>
        <ecNumber evidence="3 10">6.3.5.7</ecNumber>
    </recommendedName>
</protein>
<dbReference type="EMBL" id="SIHO01000001">
    <property type="protein sequence ID" value="TFU06123.1"/>
    <property type="molecule type" value="Genomic_DNA"/>
</dbReference>
<dbReference type="HAMAP" id="MF_00120">
    <property type="entry name" value="GatA"/>
    <property type="match status" value="1"/>
</dbReference>
<keyword evidence="8 10" id="KW-0648">Protein biosynthesis</keyword>
<dbReference type="OrthoDB" id="9811471at2"/>
<dbReference type="InterPro" id="IPR036928">
    <property type="entry name" value="AS_sf"/>
</dbReference>
<keyword evidence="13" id="KW-1185">Reference proteome</keyword>
<dbReference type="NCBIfam" id="TIGR00132">
    <property type="entry name" value="gatA"/>
    <property type="match status" value="1"/>
</dbReference>
<keyword evidence="7 10" id="KW-0067">ATP-binding</keyword>
<evidence type="ECO:0000256" key="4">
    <source>
        <dbReference type="ARBA" id="ARBA00014428"/>
    </source>
</evidence>
<comment type="function">
    <text evidence="10">Allows the formation of correctly charged Gln-tRNA(Gln) through the transamidation of misacylated Glu-tRNA(Gln) in organisms which lack glutaminyl-tRNA synthetase. The reaction takes place in the presence of glutamine and ATP through an activated gamma-phospho-Glu-tRNA(Gln).</text>
</comment>
<dbReference type="AlphaFoldDB" id="A0A4Y9ESG4"/>
<dbReference type="EC" id="6.3.5.7" evidence="3 10"/>
<feature type="active site" description="Charge relay system" evidence="10">
    <location>
        <position position="78"/>
    </location>
</feature>
<keyword evidence="5 10" id="KW-0436">Ligase</keyword>
<evidence type="ECO:0000256" key="10">
    <source>
        <dbReference type="HAMAP-Rule" id="MF_00120"/>
    </source>
</evidence>
<dbReference type="GO" id="GO:0050567">
    <property type="term" value="F:glutaminyl-tRNA synthase (glutamine-hydrolyzing) activity"/>
    <property type="evidence" value="ECO:0007669"/>
    <property type="project" value="UniProtKB-UniRule"/>
</dbReference>
<dbReference type="GO" id="GO:0030956">
    <property type="term" value="C:glutamyl-tRNA(Gln) amidotransferase complex"/>
    <property type="evidence" value="ECO:0007669"/>
    <property type="project" value="InterPro"/>
</dbReference>
<name>A0A4Y9ESG4_9SPHN</name>
<evidence type="ECO:0000313" key="12">
    <source>
        <dbReference type="EMBL" id="TFU06123.1"/>
    </source>
</evidence>
<dbReference type="Proteomes" id="UP000297737">
    <property type="component" value="Unassembled WGS sequence"/>
</dbReference>
<feature type="active site" description="Acyl-ester intermediate" evidence="10">
    <location>
        <position position="182"/>
    </location>
</feature>
<comment type="similarity">
    <text evidence="1 10">Belongs to the amidase family. GatA subfamily.</text>
</comment>
<dbReference type="InterPro" id="IPR000120">
    <property type="entry name" value="Amidase"/>
</dbReference>
<keyword evidence="12" id="KW-0808">Transferase</keyword>
<evidence type="ECO:0000256" key="9">
    <source>
        <dbReference type="ARBA" id="ARBA00047407"/>
    </source>
</evidence>
<dbReference type="GO" id="GO:0005524">
    <property type="term" value="F:ATP binding"/>
    <property type="evidence" value="ECO:0007669"/>
    <property type="project" value="UniProtKB-KW"/>
</dbReference>
<sequence>MTELTNLTIGAMRDGLRAKSFSAVELTDSHIAAVESARALNAFIVETPDHARAGATAADAALAKGEAKPLTGIPLGIKDLFATQGVQTTAASKILEGFVPQYESTVTSQLFADGAVMLGKLNLDQFAMGSSNETSAFGNVISPWRAEGSNRQLVPGGSSGGSAAAVSARLVAGATGTDTGGSIRQPAAFVGIAGIKPTYGRCSRWGVVAFASSLDQAGPMARDVRDCAILLKSMSGYDPKDSTSLNLPVPDFEAALTGDLRGVRVGVPKEYRLEGLDPTIDALWTQGLAWLKDAGATIVDVSLPHTKYALPTYYIVAPAEASSNLARYDGVRYGLRVTPDGASLAEMYSATRAAGFGAEVKRRIMIGTYVLSAGFYDAYYTQAQKVRTLISRDFTEAFEKCDVLLTPTAPSAAFAFGDKADPLEMYLNDVFTVPSSLAGLPAMSVPAGLSPTGLPLGLQLIGRALDEVGVLNAGYAIERAAGFSAAPSKWW</sequence>
<evidence type="ECO:0000256" key="5">
    <source>
        <dbReference type="ARBA" id="ARBA00022598"/>
    </source>
</evidence>
<dbReference type="PANTHER" id="PTHR11895">
    <property type="entry name" value="TRANSAMIDASE"/>
    <property type="match status" value="1"/>
</dbReference>
<dbReference type="InterPro" id="IPR023631">
    <property type="entry name" value="Amidase_dom"/>
</dbReference>
<dbReference type="RefSeq" id="WP_135244847.1">
    <property type="nucleotide sequence ID" value="NZ_SIHO01000001.1"/>
</dbReference>
<keyword evidence="6 10" id="KW-0547">Nucleotide-binding</keyword>
<feature type="active site" description="Charge relay system" evidence="10">
    <location>
        <position position="158"/>
    </location>
</feature>
<dbReference type="PROSITE" id="PS00571">
    <property type="entry name" value="AMIDASES"/>
    <property type="match status" value="1"/>
</dbReference>
<evidence type="ECO:0000259" key="11">
    <source>
        <dbReference type="Pfam" id="PF01425"/>
    </source>
</evidence>
<evidence type="ECO:0000256" key="2">
    <source>
        <dbReference type="ARBA" id="ARBA00011123"/>
    </source>
</evidence>
<comment type="catalytic activity">
    <reaction evidence="9 10">
        <text>L-glutamyl-tRNA(Gln) + L-glutamine + ATP + H2O = L-glutaminyl-tRNA(Gln) + L-glutamate + ADP + phosphate + H(+)</text>
        <dbReference type="Rhea" id="RHEA:17521"/>
        <dbReference type="Rhea" id="RHEA-COMP:9681"/>
        <dbReference type="Rhea" id="RHEA-COMP:9684"/>
        <dbReference type="ChEBI" id="CHEBI:15377"/>
        <dbReference type="ChEBI" id="CHEBI:15378"/>
        <dbReference type="ChEBI" id="CHEBI:29985"/>
        <dbReference type="ChEBI" id="CHEBI:30616"/>
        <dbReference type="ChEBI" id="CHEBI:43474"/>
        <dbReference type="ChEBI" id="CHEBI:58359"/>
        <dbReference type="ChEBI" id="CHEBI:78520"/>
        <dbReference type="ChEBI" id="CHEBI:78521"/>
        <dbReference type="ChEBI" id="CHEBI:456216"/>
        <dbReference type="EC" id="6.3.5.7"/>
    </reaction>
</comment>
<accession>A0A4Y9ESG4</accession>
<evidence type="ECO:0000313" key="13">
    <source>
        <dbReference type="Proteomes" id="UP000297737"/>
    </source>
</evidence>
<evidence type="ECO:0000256" key="7">
    <source>
        <dbReference type="ARBA" id="ARBA00022840"/>
    </source>
</evidence>
<evidence type="ECO:0000256" key="8">
    <source>
        <dbReference type="ARBA" id="ARBA00022917"/>
    </source>
</evidence>
<dbReference type="SUPFAM" id="SSF75304">
    <property type="entry name" value="Amidase signature (AS) enzymes"/>
    <property type="match status" value="1"/>
</dbReference>